<dbReference type="InterPro" id="IPR009449">
    <property type="entry name" value="Sec2_N"/>
</dbReference>
<keyword evidence="1 2" id="KW-0175">Coiled coil</keyword>
<dbReference type="STRING" id="4829.A0A168RW46"/>
<feature type="region of interest" description="Disordered" evidence="3">
    <location>
        <begin position="260"/>
        <end position="310"/>
    </location>
</feature>
<organism evidence="5">
    <name type="scientific">Absidia glauca</name>
    <name type="common">Pin mould</name>
    <dbReference type="NCBI Taxonomy" id="4829"/>
    <lineage>
        <taxon>Eukaryota</taxon>
        <taxon>Fungi</taxon>
        <taxon>Fungi incertae sedis</taxon>
        <taxon>Mucoromycota</taxon>
        <taxon>Mucoromycotina</taxon>
        <taxon>Mucoromycetes</taxon>
        <taxon>Mucorales</taxon>
        <taxon>Cunninghamellaceae</taxon>
        <taxon>Absidia</taxon>
    </lineage>
</organism>
<dbReference type="CDD" id="cd21044">
    <property type="entry name" value="Rab11BD_RAB3IP_like"/>
    <property type="match status" value="1"/>
</dbReference>
<dbReference type="PANTHER" id="PTHR14430">
    <property type="entry name" value="RABIN3-RELATED"/>
    <property type="match status" value="1"/>
</dbReference>
<proteinExistence type="predicted"/>
<feature type="compositionally biased region" description="Polar residues" evidence="3">
    <location>
        <begin position="272"/>
        <end position="288"/>
    </location>
</feature>
<feature type="compositionally biased region" description="Basic and acidic residues" evidence="3">
    <location>
        <begin position="261"/>
        <end position="270"/>
    </location>
</feature>
<dbReference type="EMBL" id="LT554760">
    <property type="protein sequence ID" value="SAM07476.1"/>
    <property type="molecule type" value="Genomic_DNA"/>
</dbReference>
<dbReference type="GO" id="GO:0070319">
    <property type="term" value="C:Golgi to plasma membrane transport vesicle"/>
    <property type="evidence" value="ECO:0007669"/>
    <property type="project" value="TreeGrafter"/>
</dbReference>
<dbReference type="InterPro" id="IPR040351">
    <property type="entry name" value="RAB3IL/RAB3IP/Sec2"/>
</dbReference>
<protein>
    <recommendedName>
        <fullName evidence="4">GDP/GTP exchange factor Sec2 N-terminal domain-containing protein</fullName>
    </recommendedName>
</protein>
<dbReference type="Pfam" id="PF06428">
    <property type="entry name" value="Sec2p"/>
    <property type="match status" value="1"/>
</dbReference>
<name>A0A168RW46_ABSGL</name>
<dbReference type="Gene3D" id="6.10.140.910">
    <property type="match status" value="1"/>
</dbReference>
<evidence type="ECO:0000256" key="2">
    <source>
        <dbReference type="SAM" id="Coils"/>
    </source>
</evidence>
<dbReference type="OMA" id="FLGCQAC"/>
<dbReference type="Proteomes" id="UP000078561">
    <property type="component" value="Unassembled WGS sequence"/>
</dbReference>
<dbReference type="AlphaFoldDB" id="A0A168RW46"/>
<dbReference type="GO" id="GO:0051286">
    <property type="term" value="C:cell tip"/>
    <property type="evidence" value="ECO:0007669"/>
    <property type="project" value="TreeGrafter"/>
</dbReference>
<dbReference type="GO" id="GO:0005085">
    <property type="term" value="F:guanyl-nucleotide exchange factor activity"/>
    <property type="evidence" value="ECO:0007669"/>
    <property type="project" value="InterPro"/>
</dbReference>
<accession>A0A168RW46</accession>
<evidence type="ECO:0000313" key="6">
    <source>
        <dbReference type="Proteomes" id="UP000078561"/>
    </source>
</evidence>
<feature type="compositionally biased region" description="Low complexity" evidence="3">
    <location>
        <begin position="64"/>
        <end position="81"/>
    </location>
</feature>
<dbReference type="GO" id="GO:0006887">
    <property type="term" value="P:exocytosis"/>
    <property type="evidence" value="ECO:0007669"/>
    <property type="project" value="TreeGrafter"/>
</dbReference>
<dbReference type="FunCoup" id="A0A168RW46">
    <property type="interactions" value="6"/>
</dbReference>
<keyword evidence="6" id="KW-1185">Reference proteome</keyword>
<feature type="domain" description="GDP/GTP exchange factor Sec2 N-terminal" evidence="4">
    <location>
        <begin position="127"/>
        <end position="259"/>
    </location>
</feature>
<dbReference type="InParanoid" id="A0A168RW46"/>
<feature type="region of interest" description="Disordered" evidence="3">
    <location>
        <begin position="41"/>
        <end position="81"/>
    </location>
</feature>
<sequence>MSTNQVMSQRQPLPTNHPKDIAALFSQLQVSVDQAQQKTRFYDSIATPSPSNQPPTPLAERRSLSSVSTTTTNSPITPPHTSLMTCPCHHLLVSMDSEHCATCDSPIEAMISLQDDRSERAKRLRALRRQLMDITTIQDQQQTDMMALQRTILEHREALMARDDDMVSLQQDMTLLQTKYDDECAQIGAIETSKQAAKLEIEELGRQLFKEAHDMVATEQEEKAVLQSSCDVLKLKLDQAQTDLDQVNQQLQTLRKTMGRWGDHQDERHKIPTNNHTTAASPTSTGFNDASDSQRSSISASHPASPPSFLSVATNDTSAVSAIPATSQNFLVRAKMDLAALQEGEHIFMNDDLQLETFEDDQQLLDFQDFMDSATSTSFSLKKLHGLPFIKICLSDDIEPCLRFKMVNSKRILEAIQIKTCFVEKCPPGFIRELAGLLRKDRLAKKNKPSLWDKFGLSVDDTMATTTPATAAVLSSSSSTTTTATTASSDSSSSTLVGHYISCATCGRRVMDNEEDPSAMERELAYRFRISYFDEWACIDRYCADRLNSVMAFYGFLRKLRLGTYNGRSLMEVYQECSRLRLLMFLSRLGALPSPSERNDKNPLLE</sequence>
<evidence type="ECO:0000256" key="1">
    <source>
        <dbReference type="ARBA" id="ARBA00023054"/>
    </source>
</evidence>
<evidence type="ECO:0000259" key="4">
    <source>
        <dbReference type="Pfam" id="PF06428"/>
    </source>
</evidence>
<dbReference type="Pfam" id="PF25555">
    <property type="entry name" value="RAB3A-like_C"/>
    <property type="match status" value="1"/>
</dbReference>
<dbReference type="PANTHER" id="PTHR14430:SF0">
    <property type="entry name" value="SEC2P DOMAIN-CONTAINING PROTEIN"/>
    <property type="match status" value="1"/>
</dbReference>
<feature type="coiled-coil region" evidence="2">
    <location>
        <begin position="230"/>
        <end position="257"/>
    </location>
</feature>
<evidence type="ECO:0000313" key="5">
    <source>
        <dbReference type="EMBL" id="SAM07476.1"/>
    </source>
</evidence>
<dbReference type="OrthoDB" id="5560525at2759"/>
<dbReference type="SUPFAM" id="SSF144284">
    <property type="entry name" value="Sec2 N-terminal region"/>
    <property type="match status" value="1"/>
</dbReference>
<evidence type="ECO:0000256" key="3">
    <source>
        <dbReference type="SAM" id="MobiDB-lite"/>
    </source>
</evidence>
<gene>
    <name evidence="5" type="primary">ABSGL_13119.1 scaffold 13659</name>
</gene>
<feature type="compositionally biased region" description="Low complexity" evidence="3">
    <location>
        <begin position="289"/>
        <end position="310"/>
    </location>
</feature>
<reference evidence="5" key="1">
    <citation type="submission" date="2016-04" db="EMBL/GenBank/DDBJ databases">
        <authorList>
            <person name="Evans L.H."/>
            <person name="Alamgir A."/>
            <person name="Owens N."/>
            <person name="Weber N.D."/>
            <person name="Virtaneva K."/>
            <person name="Barbian K."/>
            <person name="Babar A."/>
            <person name="Rosenke K."/>
        </authorList>
    </citation>
    <scope>NUCLEOTIDE SEQUENCE [LARGE SCALE GENOMIC DNA]</scope>
    <source>
        <strain evidence="5">CBS 101.48</strain>
    </source>
</reference>